<dbReference type="EMBL" id="JAEQNC010000004">
    <property type="protein sequence ID" value="MBL0372045.1"/>
    <property type="molecule type" value="Genomic_DNA"/>
</dbReference>
<keyword evidence="2" id="KW-1185">Reference proteome</keyword>
<dbReference type="Proteomes" id="UP000633219">
    <property type="component" value="Unassembled WGS sequence"/>
</dbReference>
<dbReference type="Gene3D" id="3.90.226.10">
    <property type="entry name" value="2-enoyl-CoA Hydratase, Chain A, domain 1"/>
    <property type="match status" value="1"/>
</dbReference>
<dbReference type="InterPro" id="IPR029045">
    <property type="entry name" value="ClpP/crotonase-like_dom_sf"/>
</dbReference>
<dbReference type="SUPFAM" id="SSF52096">
    <property type="entry name" value="ClpP/crotonase"/>
    <property type="match status" value="1"/>
</dbReference>
<proteinExistence type="predicted"/>
<organism evidence="1 2">
    <name type="scientific">Rhizobium setariae</name>
    <dbReference type="NCBI Taxonomy" id="2801340"/>
    <lineage>
        <taxon>Bacteria</taxon>
        <taxon>Pseudomonadati</taxon>
        <taxon>Pseudomonadota</taxon>
        <taxon>Alphaproteobacteria</taxon>
        <taxon>Hyphomicrobiales</taxon>
        <taxon>Rhizobiaceae</taxon>
        <taxon>Rhizobium/Agrobacterium group</taxon>
        <taxon>Rhizobium</taxon>
    </lineage>
</organism>
<gene>
    <name evidence="1" type="ORF">JJB09_08390</name>
</gene>
<name>A0A936YTA9_9HYPH</name>
<dbReference type="RefSeq" id="WP_201655986.1">
    <property type="nucleotide sequence ID" value="NZ_JAEQNC010000004.1"/>
</dbReference>
<evidence type="ECO:0000313" key="2">
    <source>
        <dbReference type="Proteomes" id="UP000633219"/>
    </source>
</evidence>
<protein>
    <submittedName>
        <fullName evidence="1">Uncharacterized protein</fullName>
    </submittedName>
</protein>
<evidence type="ECO:0000313" key="1">
    <source>
        <dbReference type="EMBL" id="MBL0372045.1"/>
    </source>
</evidence>
<sequence length="298" mass="32796">MVCLSISAVAMASDKKPVNPFDEPMVFAIVRSNAGFCEPNCPEWIYAEGQIDAKTPSRLRKVLKQAGERNLPLLIVSPGGNVHAAIEMGRIVRKRKMVVQVGFTGFAGCRPRDQGCRGDGPLPGEFRGMALVQGAFCWSACPLVLAGGVRRLSDPASMTGVHQVTTVYQREKVFYRERFRVVNGERKLVSRKIVNRKKAGTKVTTTLPKSTRKLLTAYFRDMGIDRVLLDAMLSTPPDKIRRLSPDEMLKMRLVTEVTAGDLVVDPQVCGQKGAPDYCIMRNPAPRTVVTAQAPPVQN</sequence>
<reference evidence="1" key="1">
    <citation type="submission" date="2021-01" db="EMBL/GenBank/DDBJ databases">
        <title>Rhizobium sp. strain KVB221 16S ribosomal RNA gene Genome sequencing and assembly.</title>
        <authorList>
            <person name="Kang M."/>
        </authorList>
    </citation>
    <scope>NUCLEOTIDE SEQUENCE</scope>
    <source>
        <strain evidence="1">KVB221</strain>
    </source>
</reference>
<dbReference type="AlphaFoldDB" id="A0A936YTA9"/>
<comment type="caution">
    <text evidence="1">The sequence shown here is derived from an EMBL/GenBank/DDBJ whole genome shotgun (WGS) entry which is preliminary data.</text>
</comment>
<accession>A0A936YTA9</accession>